<reference evidence="2" key="1">
    <citation type="submission" date="2019-10" db="EMBL/GenBank/DDBJ databases">
        <title>Draft genome sequence of Panacibacter sp. KCS-6.</title>
        <authorList>
            <person name="Yim K.J."/>
        </authorList>
    </citation>
    <scope>NUCLEOTIDE SEQUENCE</scope>
    <source>
        <strain evidence="2">KCS-6</strain>
    </source>
</reference>
<dbReference type="PANTHER" id="PTHR33490:SF6">
    <property type="entry name" value="SLL1049 PROTEIN"/>
    <property type="match status" value="1"/>
</dbReference>
<organism evidence="2 3">
    <name type="scientific">Limnovirga soli</name>
    <dbReference type="NCBI Taxonomy" id="2656915"/>
    <lineage>
        <taxon>Bacteria</taxon>
        <taxon>Pseudomonadati</taxon>
        <taxon>Bacteroidota</taxon>
        <taxon>Chitinophagia</taxon>
        <taxon>Chitinophagales</taxon>
        <taxon>Chitinophagaceae</taxon>
        <taxon>Limnovirga</taxon>
    </lineage>
</organism>
<evidence type="ECO:0000313" key="2">
    <source>
        <dbReference type="EMBL" id="NNV57078.1"/>
    </source>
</evidence>
<dbReference type="InterPro" id="IPR002931">
    <property type="entry name" value="Transglutaminase-like"/>
</dbReference>
<evidence type="ECO:0000313" key="3">
    <source>
        <dbReference type="Proteomes" id="UP000598971"/>
    </source>
</evidence>
<dbReference type="InterPro" id="IPR038765">
    <property type="entry name" value="Papain-like_cys_pep_sf"/>
</dbReference>
<dbReference type="Pfam" id="PF08379">
    <property type="entry name" value="Bact_transglu_N"/>
    <property type="match status" value="1"/>
</dbReference>
<name>A0A8J8JUI8_9BACT</name>
<protein>
    <submittedName>
        <fullName evidence="2">Transglutaminase family protein</fullName>
    </submittedName>
</protein>
<dbReference type="SUPFAM" id="SSF54001">
    <property type="entry name" value="Cysteine proteinases"/>
    <property type="match status" value="1"/>
</dbReference>
<dbReference type="Pfam" id="PF01841">
    <property type="entry name" value="Transglut_core"/>
    <property type="match status" value="1"/>
</dbReference>
<dbReference type="AlphaFoldDB" id="A0A8J8JUI8"/>
<dbReference type="Proteomes" id="UP000598971">
    <property type="component" value="Unassembled WGS sequence"/>
</dbReference>
<evidence type="ECO:0000259" key="1">
    <source>
        <dbReference type="SMART" id="SM00460"/>
    </source>
</evidence>
<accession>A0A8J8JUI8</accession>
<dbReference type="Gene3D" id="3.10.620.30">
    <property type="match status" value="1"/>
</dbReference>
<proteinExistence type="predicted"/>
<dbReference type="InterPro" id="IPR013589">
    <property type="entry name" value="Bac_transglu_N"/>
</dbReference>
<dbReference type="RefSeq" id="WP_171609023.1">
    <property type="nucleotide sequence ID" value="NZ_WHPF01000012.1"/>
</dbReference>
<dbReference type="PANTHER" id="PTHR33490">
    <property type="entry name" value="BLR5614 PROTEIN-RELATED"/>
    <property type="match status" value="1"/>
</dbReference>
<dbReference type="SMART" id="SM00460">
    <property type="entry name" value="TGc"/>
    <property type="match status" value="1"/>
</dbReference>
<gene>
    <name evidence="2" type="ORF">GD597_16515</name>
</gene>
<sequence length="319" mass="36006">MPIFKIHHITKYEYDRPVKESFNEIKIYPFICAEQETLSHEIVISNHPEVFVFTDYWGNKTGSFNLLPLHRKLTIESKLLIRTTATSELQINFQTGFLQLADEVNNQLQLLELSIPDNIIQQTAINEIAATICSEGDSVATVTERCAAHIFTCFSYIKGITNIETTVDEILEHRSGVCQDFAHLMLQILRTLHIPSRYVSGYICPNKNGLRGEGATHAWVEAYIPGYGWAGIDPTNNIWVTNNHLKLSVGKHFADCTPAKGTFKGLARQKLSVYVSIGYEDGHVFEEVNNVQMDSLSAKEPAPISSIDIDHQQQQQQQQ</sequence>
<keyword evidence="3" id="KW-1185">Reference proteome</keyword>
<feature type="domain" description="Transglutaminase-like" evidence="1">
    <location>
        <begin position="170"/>
        <end position="236"/>
    </location>
</feature>
<comment type="caution">
    <text evidence="2">The sequence shown here is derived from an EMBL/GenBank/DDBJ whole genome shotgun (WGS) entry which is preliminary data.</text>
</comment>
<dbReference type="EMBL" id="WHPF01000012">
    <property type="protein sequence ID" value="NNV57078.1"/>
    <property type="molecule type" value="Genomic_DNA"/>
</dbReference>